<proteinExistence type="predicted"/>
<feature type="compositionally biased region" description="Polar residues" evidence="4">
    <location>
        <begin position="23"/>
        <end position="37"/>
    </location>
</feature>
<evidence type="ECO:0000256" key="2">
    <source>
        <dbReference type="ARBA" id="ARBA00022679"/>
    </source>
</evidence>
<keyword evidence="2" id="KW-0808">Transferase</keyword>
<organism evidence="5 6">
    <name type="scientific">Meripilus lineatus</name>
    <dbReference type="NCBI Taxonomy" id="2056292"/>
    <lineage>
        <taxon>Eukaryota</taxon>
        <taxon>Fungi</taxon>
        <taxon>Dikarya</taxon>
        <taxon>Basidiomycota</taxon>
        <taxon>Agaricomycotina</taxon>
        <taxon>Agaricomycetes</taxon>
        <taxon>Polyporales</taxon>
        <taxon>Meripilaceae</taxon>
        <taxon>Meripilus</taxon>
    </lineage>
</organism>
<feature type="region of interest" description="Disordered" evidence="4">
    <location>
        <begin position="1"/>
        <end position="37"/>
    </location>
</feature>
<dbReference type="AlphaFoldDB" id="A0AAD5YC21"/>
<dbReference type="GO" id="GO:0005730">
    <property type="term" value="C:nucleolus"/>
    <property type="evidence" value="ECO:0007669"/>
    <property type="project" value="TreeGrafter"/>
</dbReference>
<dbReference type="PANTHER" id="PTHR21008:SF1">
    <property type="entry name" value="25S RRNA (ADENINE(2142)-N(1))-METHYLTRANSFERASE"/>
    <property type="match status" value="1"/>
</dbReference>
<keyword evidence="6" id="KW-1185">Reference proteome</keyword>
<evidence type="ECO:0008006" key="7">
    <source>
        <dbReference type="Google" id="ProtNLM"/>
    </source>
</evidence>
<dbReference type="Pfam" id="PF11968">
    <property type="entry name" value="Bmt2"/>
    <property type="match status" value="1"/>
</dbReference>
<dbReference type="PANTHER" id="PTHR21008">
    <property type="entry name" value="S-ADENOSYLMETHIONINE SENSOR UPSTREAM OF MTORC1-RELATED"/>
    <property type="match status" value="1"/>
</dbReference>
<evidence type="ECO:0000256" key="3">
    <source>
        <dbReference type="ARBA" id="ARBA00022691"/>
    </source>
</evidence>
<dbReference type="Proteomes" id="UP001212997">
    <property type="component" value="Unassembled WGS sequence"/>
</dbReference>
<keyword evidence="3" id="KW-0949">S-adenosyl-L-methionine</keyword>
<evidence type="ECO:0000313" key="5">
    <source>
        <dbReference type="EMBL" id="KAJ3477558.1"/>
    </source>
</evidence>
<dbReference type="EMBL" id="JANAWD010000583">
    <property type="protein sequence ID" value="KAJ3477558.1"/>
    <property type="molecule type" value="Genomic_DNA"/>
</dbReference>
<keyword evidence="1" id="KW-0489">Methyltransferase</keyword>
<protein>
    <recommendedName>
        <fullName evidence="7">25S rRNA adenine-N(1) methyltransferase</fullName>
    </recommendedName>
</protein>
<dbReference type="GO" id="GO:0016433">
    <property type="term" value="F:rRNA (adenine) methyltransferase activity"/>
    <property type="evidence" value="ECO:0007669"/>
    <property type="project" value="TreeGrafter"/>
</dbReference>
<evidence type="ECO:0000313" key="6">
    <source>
        <dbReference type="Proteomes" id="UP001212997"/>
    </source>
</evidence>
<evidence type="ECO:0000256" key="4">
    <source>
        <dbReference type="SAM" id="MobiDB-lite"/>
    </source>
</evidence>
<name>A0AAD5YC21_9APHY</name>
<gene>
    <name evidence="5" type="ORF">NLI96_g10381</name>
</gene>
<reference evidence="5" key="1">
    <citation type="submission" date="2022-07" db="EMBL/GenBank/DDBJ databases">
        <title>Genome Sequence of Physisporinus lineatus.</title>
        <authorList>
            <person name="Buettner E."/>
        </authorList>
    </citation>
    <scope>NUCLEOTIDE SEQUENCE</scope>
    <source>
        <strain evidence="5">VT162</strain>
    </source>
</reference>
<evidence type="ECO:0000256" key="1">
    <source>
        <dbReference type="ARBA" id="ARBA00022603"/>
    </source>
</evidence>
<sequence length="221" mass="24702">MPKSKKTVRKSPITAPSAPVRGTNRSPSGTSSNPSATRTLIRRFHVLIKRKAQLKKLLQNGNSSGNHIKAREDLRNIEDEIAGLGGLEVYQRMSSVGQGNDRGGGSEKVFIGWLEEIGEVQRAKDHAQKLQLLEVGALKPDNYSTCSSWVQNSPIDLHSRHPSIKEQDFLRMDEEANREKWDLVSLSLVVNFVPEPRDRGRMLSLAHTAIPLHNEFALPQR</sequence>
<dbReference type="InterPro" id="IPR021867">
    <property type="entry name" value="Bmt2/SAMTOR"/>
</dbReference>
<accession>A0AAD5YC21</accession>
<comment type="caution">
    <text evidence="5">The sequence shown here is derived from an EMBL/GenBank/DDBJ whole genome shotgun (WGS) entry which is preliminary data.</text>
</comment>